<name>A0A9D2FXN5_9BACT</name>
<sequence>MKIEINPAYESERELLARIPEERYAAEQTFCCDRNTVVRVSVGSHEYVVKRFKVPHLINRFAYTFIRKDKALRSYLNAFRLRETHFDTPEPVAYMAIYKQGLYHTGYYVSRYYPSERLDELMRRDMDAQQRDKLYDEFIDFTYRQHQAGVYMKDYNLGNVLVTYDGEHYHFALVDINRMKFNHHPSYREAMTSFDQTGLPIPQFSVLIPLYAKLVGEDPEQGIYLMLKERNRRWRKIRARAVFKRLFPWL</sequence>
<comment type="caution">
    <text evidence="1">The sequence shown here is derived from an EMBL/GenBank/DDBJ whole genome shotgun (WGS) entry which is preliminary data.</text>
</comment>
<dbReference type="EMBL" id="DXBE01000025">
    <property type="protein sequence ID" value="HIZ68853.1"/>
    <property type="molecule type" value="Genomic_DNA"/>
</dbReference>
<protein>
    <submittedName>
        <fullName evidence="1">Uncharacterized protein</fullName>
    </submittedName>
</protein>
<dbReference type="InterPro" id="IPR011009">
    <property type="entry name" value="Kinase-like_dom_sf"/>
</dbReference>
<reference evidence="1" key="2">
    <citation type="submission" date="2021-04" db="EMBL/GenBank/DDBJ databases">
        <authorList>
            <person name="Gilroy R."/>
        </authorList>
    </citation>
    <scope>NUCLEOTIDE SEQUENCE</scope>
    <source>
        <strain evidence="1">ChiHecec3B27-8219</strain>
    </source>
</reference>
<accession>A0A9D2FXN5</accession>
<gene>
    <name evidence="1" type="ORF">H9966_03070</name>
</gene>
<dbReference type="Proteomes" id="UP000824055">
    <property type="component" value="Unassembled WGS sequence"/>
</dbReference>
<evidence type="ECO:0000313" key="1">
    <source>
        <dbReference type="EMBL" id="HIZ68853.1"/>
    </source>
</evidence>
<evidence type="ECO:0000313" key="2">
    <source>
        <dbReference type="Proteomes" id="UP000824055"/>
    </source>
</evidence>
<reference evidence="1" key="1">
    <citation type="journal article" date="2021" name="PeerJ">
        <title>Extensive microbial diversity within the chicken gut microbiome revealed by metagenomics and culture.</title>
        <authorList>
            <person name="Gilroy R."/>
            <person name="Ravi A."/>
            <person name="Getino M."/>
            <person name="Pursley I."/>
            <person name="Horton D.L."/>
            <person name="Alikhan N.F."/>
            <person name="Baker D."/>
            <person name="Gharbi K."/>
            <person name="Hall N."/>
            <person name="Watson M."/>
            <person name="Adriaenssens E.M."/>
            <person name="Foster-Nyarko E."/>
            <person name="Jarju S."/>
            <person name="Secka A."/>
            <person name="Antonio M."/>
            <person name="Oren A."/>
            <person name="Chaudhuri R.R."/>
            <person name="La Ragione R."/>
            <person name="Hildebrand F."/>
            <person name="Pallen M.J."/>
        </authorList>
    </citation>
    <scope>NUCLEOTIDE SEQUENCE</scope>
    <source>
        <strain evidence="1">ChiHecec3B27-8219</strain>
    </source>
</reference>
<proteinExistence type="predicted"/>
<dbReference type="AlphaFoldDB" id="A0A9D2FXN5"/>
<dbReference type="SUPFAM" id="SSF56112">
    <property type="entry name" value="Protein kinase-like (PK-like)"/>
    <property type="match status" value="1"/>
</dbReference>
<organism evidence="1 2">
    <name type="scientific">Candidatus Prevotella avicola</name>
    <dbReference type="NCBI Taxonomy" id="2838738"/>
    <lineage>
        <taxon>Bacteria</taxon>
        <taxon>Pseudomonadati</taxon>
        <taxon>Bacteroidota</taxon>
        <taxon>Bacteroidia</taxon>
        <taxon>Bacteroidales</taxon>
        <taxon>Prevotellaceae</taxon>
        <taxon>Prevotella</taxon>
    </lineage>
</organism>